<evidence type="ECO:0000313" key="3">
    <source>
        <dbReference type="Proteomes" id="UP000566711"/>
    </source>
</evidence>
<organism evidence="2 3">
    <name type="scientific">Rugamonas fusca</name>
    <dbReference type="NCBI Taxonomy" id="2758568"/>
    <lineage>
        <taxon>Bacteria</taxon>
        <taxon>Pseudomonadati</taxon>
        <taxon>Pseudomonadota</taxon>
        <taxon>Betaproteobacteria</taxon>
        <taxon>Burkholderiales</taxon>
        <taxon>Oxalobacteraceae</taxon>
        <taxon>Telluria group</taxon>
        <taxon>Rugamonas</taxon>
    </lineage>
</organism>
<proteinExistence type="predicted"/>
<dbReference type="EMBL" id="JACEZS010000005">
    <property type="protein sequence ID" value="MBA5605336.1"/>
    <property type="molecule type" value="Genomic_DNA"/>
</dbReference>
<comment type="caution">
    <text evidence="2">The sequence shown here is derived from an EMBL/GenBank/DDBJ whole genome shotgun (WGS) entry which is preliminary data.</text>
</comment>
<dbReference type="AlphaFoldDB" id="A0A7W2EGB7"/>
<keyword evidence="3" id="KW-1185">Reference proteome</keyword>
<evidence type="ECO:0000256" key="1">
    <source>
        <dbReference type="SAM" id="SignalP"/>
    </source>
</evidence>
<feature type="signal peptide" evidence="1">
    <location>
        <begin position="1"/>
        <end position="32"/>
    </location>
</feature>
<sequence>MSARRSRAGRVAPLLASLLAAWLALGCTGAQAAVPTTFGTIVGNALLCRDQVDNKYFYNYLLNAFGPAYKHDGGAYWFKSDGATLWGVEMSELMVSDDTSTFVFVGAVAETTPEQLEQAIATQVGMQYAKIDSSAYPVREARPASRIVYFDRKSKLYCAKFQPLPPVQPKAVRTR</sequence>
<keyword evidence="1" id="KW-0732">Signal</keyword>
<dbReference type="PROSITE" id="PS51257">
    <property type="entry name" value="PROKAR_LIPOPROTEIN"/>
    <property type="match status" value="1"/>
</dbReference>
<feature type="chain" id="PRO_5030759318" evidence="1">
    <location>
        <begin position="33"/>
        <end position="175"/>
    </location>
</feature>
<evidence type="ECO:0000313" key="2">
    <source>
        <dbReference type="EMBL" id="MBA5605336.1"/>
    </source>
</evidence>
<name>A0A7W2EGB7_9BURK</name>
<protein>
    <submittedName>
        <fullName evidence="2">Uncharacterized protein</fullName>
    </submittedName>
</protein>
<dbReference type="Proteomes" id="UP000566711">
    <property type="component" value="Unassembled WGS sequence"/>
</dbReference>
<gene>
    <name evidence="2" type="ORF">H3H36_08185</name>
</gene>
<accession>A0A7W2EGB7</accession>
<dbReference type="RefSeq" id="WP_182216107.1">
    <property type="nucleotide sequence ID" value="NZ_JACEZS010000005.1"/>
</dbReference>
<reference evidence="2 3" key="1">
    <citation type="submission" date="2020-07" db="EMBL/GenBank/DDBJ databases">
        <title>Novel species isolated from subtropical streams in China.</title>
        <authorList>
            <person name="Lu H."/>
        </authorList>
    </citation>
    <scope>NUCLEOTIDE SEQUENCE [LARGE SCALE GENOMIC DNA]</scope>
    <source>
        <strain evidence="2 3">FT3S</strain>
    </source>
</reference>